<dbReference type="GO" id="GO:0016787">
    <property type="term" value="F:hydrolase activity"/>
    <property type="evidence" value="ECO:0007669"/>
    <property type="project" value="UniProtKB-KW"/>
</dbReference>
<organism evidence="3 4">
    <name type="scientific">Georgenia halotolerans</name>
    <dbReference type="NCBI Taxonomy" id="3028317"/>
    <lineage>
        <taxon>Bacteria</taxon>
        <taxon>Bacillati</taxon>
        <taxon>Actinomycetota</taxon>
        <taxon>Actinomycetes</taxon>
        <taxon>Micrococcales</taxon>
        <taxon>Bogoriellaceae</taxon>
        <taxon>Georgenia</taxon>
    </lineage>
</organism>
<dbReference type="PANTHER" id="PTHR43265:SF1">
    <property type="entry name" value="ESTERASE ESTD"/>
    <property type="match status" value="1"/>
</dbReference>
<keyword evidence="4" id="KW-1185">Reference proteome</keyword>
<keyword evidence="3" id="KW-0378">Hydrolase</keyword>
<dbReference type="EMBL" id="JARACI010001161">
    <property type="protein sequence ID" value="MDD9207836.1"/>
    <property type="molecule type" value="Genomic_DNA"/>
</dbReference>
<feature type="domain" description="Serine aminopeptidase S33" evidence="2">
    <location>
        <begin position="18"/>
        <end position="168"/>
    </location>
</feature>
<accession>A0ABT5U3X7</accession>
<dbReference type="Gene3D" id="3.40.50.1820">
    <property type="entry name" value="alpha/beta hydrolase"/>
    <property type="match status" value="1"/>
</dbReference>
<dbReference type="InterPro" id="IPR029058">
    <property type="entry name" value="AB_hydrolase_fold"/>
</dbReference>
<gene>
    <name evidence="3" type="ORF">PU560_15375</name>
</gene>
<name>A0ABT5U3X7_9MICO</name>
<dbReference type="InterPro" id="IPR053145">
    <property type="entry name" value="AB_hydrolase_Est10"/>
</dbReference>
<dbReference type="Pfam" id="PF12146">
    <property type="entry name" value="Hydrolase_4"/>
    <property type="match status" value="1"/>
</dbReference>
<protein>
    <submittedName>
        <fullName evidence="3">Alpha/beta hydrolase</fullName>
    </submittedName>
</protein>
<comment type="caution">
    <text evidence="3">The sequence shown here is derived from an EMBL/GenBank/DDBJ whole genome shotgun (WGS) entry which is preliminary data.</text>
</comment>
<proteinExistence type="predicted"/>
<evidence type="ECO:0000313" key="3">
    <source>
        <dbReference type="EMBL" id="MDD9207836.1"/>
    </source>
</evidence>
<evidence type="ECO:0000256" key="1">
    <source>
        <dbReference type="SAM" id="MobiDB-lite"/>
    </source>
</evidence>
<dbReference type="SUPFAM" id="SSF53474">
    <property type="entry name" value="alpha/beta-Hydrolases"/>
    <property type="match status" value="1"/>
</dbReference>
<dbReference type="PANTHER" id="PTHR43265">
    <property type="entry name" value="ESTERASE ESTD"/>
    <property type="match status" value="1"/>
</dbReference>
<feature type="region of interest" description="Disordered" evidence="1">
    <location>
        <begin position="1"/>
        <end position="20"/>
    </location>
</feature>
<dbReference type="Proteomes" id="UP001165561">
    <property type="component" value="Unassembled WGS sequence"/>
</dbReference>
<sequence>MRSTAPRTRRSAATSRTSGHSEGAVLATALAARGVPLAGVVLLAGTARGGEEVLRWQADRLASTLPAPVRWVLRLMRTDLPTQVRKNHAKIKATTTDVARVGLARINARWHREFMAYDPGPDLRALGVPVLALTGSKDLQAPPEDLEAIARLVPRDVQTALVPDLSHILRTQVGAPSVNAYRADARRPVEPRVLDLVVSWVRRVTAVSDEVPQDAAPGVAGG</sequence>
<reference evidence="3" key="1">
    <citation type="submission" date="2023-02" db="EMBL/GenBank/DDBJ databases">
        <title>Georgenia sp.10Sc9-8, isolated from a soil sample collected from the Taklamakan desert.</title>
        <authorList>
            <person name="Liu S."/>
        </authorList>
    </citation>
    <scope>NUCLEOTIDE SEQUENCE</scope>
    <source>
        <strain evidence="3">10Sc9-8</strain>
    </source>
</reference>
<dbReference type="InterPro" id="IPR022742">
    <property type="entry name" value="Hydrolase_4"/>
</dbReference>
<evidence type="ECO:0000259" key="2">
    <source>
        <dbReference type="Pfam" id="PF12146"/>
    </source>
</evidence>
<feature type="compositionally biased region" description="Low complexity" evidence="1">
    <location>
        <begin position="1"/>
        <end position="18"/>
    </location>
</feature>
<evidence type="ECO:0000313" key="4">
    <source>
        <dbReference type="Proteomes" id="UP001165561"/>
    </source>
</evidence>